<name>A0A7J0GCI9_9ERIC</name>
<evidence type="ECO:0000313" key="2">
    <source>
        <dbReference type="Proteomes" id="UP000585474"/>
    </source>
</evidence>
<organism evidence="1 2">
    <name type="scientific">Actinidia rufa</name>
    <dbReference type="NCBI Taxonomy" id="165716"/>
    <lineage>
        <taxon>Eukaryota</taxon>
        <taxon>Viridiplantae</taxon>
        <taxon>Streptophyta</taxon>
        <taxon>Embryophyta</taxon>
        <taxon>Tracheophyta</taxon>
        <taxon>Spermatophyta</taxon>
        <taxon>Magnoliopsida</taxon>
        <taxon>eudicotyledons</taxon>
        <taxon>Gunneridae</taxon>
        <taxon>Pentapetalae</taxon>
        <taxon>asterids</taxon>
        <taxon>Ericales</taxon>
        <taxon>Actinidiaceae</taxon>
        <taxon>Actinidia</taxon>
    </lineage>
</organism>
<dbReference type="Proteomes" id="UP000585474">
    <property type="component" value="Unassembled WGS sequence"/>
</dbReference>
<proteinExistence type="predicted"/>
<gene>
    <name evidence="1" type="ORF">Acr_20g0003330</name>
</gene>
<keyword evidence="2" id="KW-1185">Reference proteome</keyword>
<comment type="caution">
    <text evidence="1">The sequence shown here is derived from an EMBL/GenBank/DDBJ whole genome shotgun (WGS) entry which is preliminary data.</text>
</comment>
<evidence type="ECO:0000313" key="1">
    <source>
        <dbReference type="EMBL" id="GFZ08525.1"/>
    </source>
</evidence>
<dbReference type="EMBL" id="BJWL01000020">
    <property type="protein sequence ID" value="GFZ08525.1"/>
    <property type="molecule type" value="Genomic_DNA"/>
</dbReference>
<sequence length="299" mass="33767">MESYVRRSWSNHWAAKYGNRVRGSRSKKKKLPYRECTPNVREVTEMEPQGHLVLRMVRVLYVMALIEKSSSTISMLELLVKDNKGLKTPHYVAVWNNPYNRKEHNVPPGKESGLARARAPAMLLLWCKLGGPSAPEVGAELPNIGTIRVKTIVTTGLSLLGKPEMYNYAKSSSERQRPTVIPKDVRGQKRHGWVSHLPTDMTVGALRNAPSSGDRFHCLAVLQLGRRHATSLVPTLFATSEPLLSVGVYLQFSFHHSSNPPPHISLLGSKEFDAILERSSMNLVYFEEIEAIWSKFWER</sequence>
<reference evidence="1 2" key="1">
    <citation type="submission" date="2019-07" db="EMBL/GenBank/DDBJ databases">
        <title>De Novo Assembly of kiwifruit Actinidia rufa.</title>
        <authorList>
            <person name="Sugita-Konishi S."/>
            <person name="Sato K."/>
            <person name="Mori E."/>
            <person name="Abe Y."/>
            <person name="Kisaki G."/>
            <person name="Hamano K."/>
            <person name="Suezawa K."/>
            <person name="Otani M."/>
            <person name="Fukuda T."/>
            <person name="Manabe T."/>
            <person name="Gomi K."/>
            <person name="Tabuchi M."/>
            <person name="Akimitsu K."/>
            <person name="Kataoka I."/>
        </authorList>
    </citation>
    <scope>NUCLEOTIDE SEQUENCE [LARGE SCALE GENOMIC DNA]</scope>
    <source>
        <strain evidence="2">cv. Fuchu</strain>
    </source>
</reference>
<accession>A0A7J0GCI9</accession>
<protein>
    <submittedName>
        <fullName evidence="1">Uncharacterized protein</fullName>
    </submittedName>
</protein>
<dbReference type="AlphaFoldDB" id="A0A7J0GCI9"/>